<dbReference type="AlphaFoldDB" id="A0A1F6U5P7"/>
<dbReference type="EMBL" id="MFTC01000009">
    <property type="protein sequence ID" value="OGI52713.1"/>
    <property type="molecule type" value="Genomic_DNA"/>
</dbReference>
<comment type="caution">
    <text evidence="2">The sequence shown here is derived from an EMBL/GenBank/DDBJ whole genome shotgun (WGS) entry which is preliminary data.</text>
</comment>
<name>A0A1F6U5P7_9PROT</name>
<feature type="region of interest" description="Disordered" evidence="1">
    <location>
        <begin position="1"/>
        <end position="80"/>
    </location>
</feature>
<protein>
    <submittedName>
        <fullName evidence="2">Uncharacterized protein</fullName>
    </submittedName>
</protein>
<sequence>MTSQCDEERAEEVRDKEGANFCDWFKPRPDAHRPRGEGKTQAAKAGLDDLFGSAQTSGGKVETARDKFSDLFTPDKKPGK</sequence>
<evidence type="ECO:0000256" key="1">
    <source>
        <dbReference type="SAM" id="MobiDB-lite"/>
    </source>
</evidence>
<feature type="compositionally biased region" description="Basic and acidic residues" evidence="1">
    <location>
        <begin position="62"/>
        <end position="80"/>
    </location>
</feature>
<organism evidence="2 3">
    <name type="scientific">Candidatus Muproteobacteria bacterium RIFCSPLOWO2_01_FULL_60_18</name>
    <dbReference type="NCBI Taxonomy" id="1817768"/>
    <lineage>
        <taxon>Bacteria</taxon>
        <taxon>Pseudomonadati</taxon>
        <taxon>Pseudomonadota</taxon>
        <taxon>Candidatus Muproteobacteria</taxon>
    </lineage>
</organism>
<evidence type="ECO:0000313" key="3">
    <source>
        <dbReference type="Proteomes" id="UP000179037"/>
    </source>
</evidence>
<feature type="compositionally biased region" description="Basic and acidic residues" evidence="1">
    <location>
        <begin position="25"/>
        <end position="38"/>
    </location>
</feature>
<reference evidence="2 3" key="1">
    <citation type="journal article" date="2016" name="Nat. Commun.">
        <title>Thousands of microbial genomes shed light on interconnected biogeochemical processes in an aquifer system.</title>
        <authorList>
            <person name="Anantharaman K."/>
            <person name="Brown C.T."/>
            <person name="Hug L.A."/>
            <person name="Sharon I."/>
            <person name="Castelle C.J."/>
            <person name="Probst A.J."/>
            <person name="Thomas B.C."/>
            <person name="Singh A."/>
            <person name="Wilkins M.J."/>
            <person name="Karaoz U."/>
            <person name="Brodie E.L."/>
            <person name="Williams K.H."/>
            <person name="Hubbard S.S."/>
            <person name="Banfield J.F."/>
        </authorList>
    </citation>
    <scope>NUCLEOTIDE SEQUENCE [LARGE SCALE GENOMIC DNA]</scope>
</reference>
<evidence type="ECO:0000313" key="2">
    <source>
        <dbReference type="EMBL" id="OGI52713.1"/>
    </source>
</evidence>
<accession>A0A1F6U5P7</accession>
<dbReference type="Proteomes" id="UP000179037">
    <property type="component" value="Unassembled WGS sequence"/>
</dbReference>
<gene>
    <name evidence="2" type="ORF">A3A87_04065</name>
</gene>
<proteinExistence type="predicted"/>